<evidence type="ECO:0000256" key="6">
    <source>
        <dbReference type="PROSITE-ProRule" id="PRU00050"/>
    </source>
</evidence>
<feature type="modified residue" description="4-aspartylphosphate" evidence="5 7">
    <location>
        <position position="53"/>
    </location>
</feature>
<comment type="subcellular location">
    <subcellularLocation>
        <location evidence="5">Cytoplasm</location>
    </subcellularLocation>
</comment>
<dbReference type="InterPro" id="IPR001789">
    <property type="entry name" value="Sig_transdc_resp-reg_receiver"/>
</dbReference>
<keyword evidence="3 5" id="KW-0378">Hydrolase</keyword>
<proteinExistence type="inferred from homology"/>
<name>A0ABV2R429_9HYPH</name>
<evidence type="ECO:0000256" key="7">
    <source>
        <dbReference type="PROSITE-ProRule" id="PRU00169"/>
    </source>
</evidence>
<dbReference type="PANTHER" id="PTHR42872">
    <property type="entry name" value="PROTEIN-GLUTAMATE METHYLESTERASE/PROTEIN-GLUTAMINE GLUTAMINASE"/>
    <property type="match status" value="1"/>
</dbReference>
<gene>
    <name evidence="5" type="primary">cheB</name>
    <name evidence="10" type="ORF">ABIE08_004002</name>
</gene>
<evidence type="ECO:0000256" key="5">
    <source>
        <dbReference type="HAMAP-Rule" id="MF_00099"/>
    </source>
</evidence>
<dbReference type="Pfam" id="PF01339">
    <property type="entry name" value="CheB_methylest"/>
    <property type="match status" value="1"/>
</dbReference>
<dbReference type="InterPro" id="IPR000673">
    <property type="entry name" value="Sig_transdc_resp-reg_Me-estase"/>
</dbReference>
<evidence type="ECO:0000256" key="4">
    <source>
        <dbReference type="ARBA" id="ARBA00048267"/>
    </source>
</evidence>
<feature type="active site" evidence="5 6">
    <location>
        <position position="303"/>
    </location>
</feature>
<feature type="active site" evidence="5 6">
    <location>
        <position position="179"/>
    </location>
</feature>
<evidence type="ECO:0000256" key="1">
    <source>
        <dbReference type="ARBA" id="ARBA00022490"/>
    </source>
</evidence>
<comment type="catalytic activity">
    <reaction evidence="5">
        <text>L-glutaminyl-[protein] + H2O = L-glutamyl-[protein] + NH4(+)</text>
        <dbReference type="Rhea" id="RHEA:16441"/>
        <dbReference type="Rhea" id="RHEA-COMP:10207"/>
        <dbReference type="Rhea" id="RHEA-COMP:10208"/>
        <dbReference type="ChEBI" id="CHEBI:15377"/>
        <dbReference type="ChEBI" id="CHEBI:28938"/>
        <dbReference type="ChEBI" id="CHEBI:29973"/>
        <dbReference type="ChEBI" id="CHEBI:30011"/>
        <dbReference type="EC" id="3.5.1.44"/>
    </reaction>
</comment>
<keyword evidence="5 7" id="KW-0597">Phosphoprotein</keyword>
<evidence type="ECO:0000256" key="3">
    <source>
        <dbReference type="ARBA" id="ARBA00022801"/>
    </source>
</evidence>
<dbReference type="EC" id="3.1.1.61" evidence="5"/>
<dbReference type="NCBIfam" id="NF001965">
    <property type="entry name" value="PRK00742.1"/>
    <property type="match status" value="1"/>
</dbReference>
<feature type="domain" description="CheB-type methylesterase" evidence="9">
    <location>
        <begin position="167"/>
        <end position="359"/>
    </location>
</feature>
<dbReference type="SMART" id="SM00448">
    <property type="entry name" value="REC"/>
    <property type="match status" value="1"/>
</dbReference>
<dbReference type="Gene3D" id="3.40.50.2300">
    <property type="match status" value="1"/>
</dbReference>
<keyword evidence="11" id="KW-1185">Reference proteome</keyword>
<dbReference type="SUPFAM" id="SSF52172">
    <property type="entry name" value="CheY-like"/>
    <property type="match status" value="1"/>
</dbReference>
<dbReference type="CDD" id="cd17541">
    <property type="entry name" value="REC_CheB-like"/>
    <property type="match status" value="1"/>
</dbReference>
<dbReference type="RefSeq" id="WP_354553578.1">
    <property type="nucleotide sequence ID" value="NZ_JBEPSM010000003.1"/>
</dbReference>
<dbReference type="HAMAP" id="MF_00099">
    <property type="entry name" value="CheB_chemtxs"/>
    <property type="match status" value="1"/>
</dbReference>
<dbReference type="GO" id="GO:0008984">
    <property type="term" value="F:protein-glutamate methylesterase activity"/>
    <property type="evidence" value="ECO:0007669"/>
    <property type="project" value="UniProtKB-EC"/>
</dbReference>
<accession>A0ABV2R429</accession>
<dbReference type="SUPFAM" id="SSF52738">
    <property type="entry name" value="Methylesterase CheB, C-terminal domain"/>
    <property type="match status" value="1"/>
</dbReference>
<dbReference type="PROSITE" id="PS50122">
    <property type="entry name" value="CHEB"/>
    <property type="match status" value="1"/>
</dbReference>
<dbReference type="EC" id="3.5.1.44" evidence="5"/>
<dbReference type="CDD" id="cd16432">
    <property type="entry name" value="CheB_Rec"/>
    <property type="match status" value="1"/>
</dbReference>
<dbReference type="PIRSF" id="PIRSF000876">
    <property type="entry name" value="RR_chemtxs_CheB"/>
    <property type="match status" value="1"/>
</dbReference>
<dbReference type="InterPro" id="IPR035909">
    <property type="entry name" value="CheB_C"/>
</dbReference>
<comment type="function">
    <text evidence="5">Involved in chemotaxis. Part of a chemotaxis signal transduction system that modulates chemotaxis in response to various stimuli. Catalyzes the demethylation of specific methylglutamate residues introduced into the chemoreceptors (methyl-accepting chemotaxis proteins or MCP) by CheR. Also mediates the irreversible deamidation of specific glutamine residues to glutamic acid.</text>
</comment>
<evidence type="ECO:0000256" key="2">
    <source>
        <dbReference type="ARBA" id="ARBA00022500"/>
    </source>
</evidence>
<comment type="caution">
    <text evidence="10">The sequence shown here is derived from an EMBL/GenBank/DDBJ whole genome shotgun (WGS) entry which is preliminary data.</text>
</comment>
<dbReference type="Proteomes" id="UP001549321">
    <property type="component" value="Unassembled WGS sequence"/>
</dbReference>
<keyword evidence="2 5" id="KW-0145">Chemotaxis</keyword>
<dbReference type="InterPro" id="IPR008248">
    <property type="entry name" value="CheB-like"/>
</dbReference>
<protein>
    <recommendedName>
        <fullName evidence="5">Protein-glutamate methylesterase/protein-glutamine glutaminase</fullName>
        <ecNumber evidence="5">3.1.1.61</ecNumber>
        <ecNumber evidence="5">3.5.1.44</ecNumber>
    </recommendedName>
</protein>
<dbReference type="Gene3D" id="3.40.50.180">
    <property type="entry name" value="Methylesterase CheB, C-terminal domain"/>
    <property type="match status" value="1"/>
</dbReference>
<reference evidence="10 11" key="1">
    <citation type="submission" date="2024-06" db="EMBL/GenBank/DDBJ databases">
        <title>Sorghum-associated microbial communities from plants grown in Nebraska, USA.</title>
        <authorList>
            <person name="Schachtman D."/>
        </authorList>
    </citation>
    <scope>NUCLEOTIDE SEQUENCE [LARGE SCALE GENOMIC DNA]</scope>
    <source>
        <strain evidence="10 11">3207</strain>
    </source>
</reference>
<keyword evidence="1 5" id="KW-0963">Cytoplasm</keyword>
<comment type="PTM">
    <text evidence="5">Phosphorylated by CheA. Phosphorylation of the N-terminal regulatory domain activates the methylesterase activity.</text>
</comment>
<sequence>MIRLLIVDDSALMRRFLGRIFEAEPDFEIASARDGAEALDMIRDFAPHVVTLDITMPRMDGLACLDRIMVEHPCPVVMVSALTEDGADETLRALEMGAIDFIPKPQGTISLHADELAPLIVERVRAAAAARVPRSRRLAERVRFRAESHAARSSQSARPVASKADFQLSDDCVVLIGCSTGGPPALDAVLSGLPGDFPWPVVVAQHMPVSFTGPLARRLDKLCAVSVVEVTKPTPLEAGHVYIGRGDADVVLTRRNKVLTAIAMPADPEHRWHPSVDRMVRSAMEHVTASRLVGLLMTGMGNDGAATMAELRSRGGHTIAEAKQSAVVWGMPGELVKLDGAVDVVELPRIGERLMELAR</sequence>
<evidence type="ECO:0000313" key="11">
    <source>
        <dbReference type="Proteomes" id="UP001549321"/>
    </source>
</evidence>
<organism evidence="10 11">
    <name type="scientific">Kaistia defluvii</name>
    <dbReference type="NCBI Taxonomy" id="410841"/>
    <lineage>
        <taxon>Bacteria</taxon>
        <taxon>Pseudomonadati</taxon>
        <taxon>Pseudomonadota</taxon>
        <taxon>Alphaproteobacteria</taxon>
        <taxon>Hyphomicrobiales</taxon>
        <taxon>Kaistiaceae</taxon>
        <taxon>Kaistia</taxon>
    </lineage>
</organism>
<feature type="domain" description="Response regulatory" evidence="8">
    <location>
        <begin position="3"/>
        <end position="119"/>
    </location>
</feature>
<evidence type="ECO:0000259" key="9">
    <source>
        <dbReference type="PROSITE" id="PS50122"/>
    </source>
</evidence>
<evidence type="ECO:0000313" key="10">
    <source>
        <dbReference type="EMBL" id="MET4636051.1"/>
    </source>
</evidence>
<comment type="similarity">
    <text evidence="5">Belongs to the CheB family.</text>
</comment>
<dbReference type="GO" id="GO:0050568">
    <property type="term" value="F:protein-glutamine glutaminase activity"/>
    <property type="evidence" value="ECO:0007669"/>
    <property type="project" value="UniProtKB-EC"/>
</dbReference>
<dbReference type="PROSITE" id="PS50110">
    <property type="entry name" value="RESPONSE_REGULATORY"/>
    <property type="match status" value="1"/>
</dbReference>
<evidence type="ECO:0000259" key="8">
    <source>
        <dbReference type="PROSITE" id="PS50110"/>
    </source>
</evidence>
<feature type="active site" evidence="5 6">
    <location>
        <position position="206"/>
    </location>
</feature>
<comment type="catalytic activity">
    <reaction evidence="4 5">
        <text>[protein]-L-glutamate 5-O-methyl ester + H2O = L-glutamyl-[protein] + methanol + H(+)</text>
        <dbReference type="Rhea" id="RHEA:23236"/>
        <dbReference type="Rhea" id="RHEA-COMP:10208"/>
        <dbReference type="Rhea" id="RHEA-COMP:10311"/>
        <dbReference type="ChEBI" id="CHEBI:15377"/>
        <dbReference type="ChEBI" id="CHEBI:15378"/>
        <dbReference type="ChEBI" id="CHEBI:17790"/>
        <dbReference type="ChEBI" id="CHEBI:29973"/>
        <dbReference type="ChEBI" id="CHEBI:82795"/>
        <dbReference type="EC" id="3.1.1.61"/>
    </reaction>
</comment>
<dbReference type="Pfam" id="PF00072">
    <property type="entry name" value="Response_reg"/>
    <property type="match status" value="1"/>
</dbReference>
<dbReference type="PANTHER" id="PTHR42872:SF6">
    <property type="entry name" value="PROTEIN-GLUTAMATE METHYLESTERASE_PROTEIN-GLUTAMINE GLUTAMINASE"/>
    <property type="match status" value="1"/>
</dbReference>
<dbReference type="EMBL" id="JBEPSM010000003">
    <property type="protein sequence ID" value="MET4636051.1"/>
    <property type="molecule type" value="Genomic_DNA"/>
</dbReference>
<comment type="domain">
    <text evidence="5">Contains a C-terminal catalytic domain, and an N-terminal region which modulates catalytic activity.</text>
</comment>
<dbReference type="InterPro" id="IPR011006">
    <property type="entry name" value="CheY-like_superfamily"/>
</dbReference>